<dbReference type="InterPro" id="IPR001123">
    <property type="entry name" value="LeuE-type"/>
</dbReference>
<evidence type="ECO:0000256" key="6">
    <source>
        <dbReference type="SAM" id="Phobius"/>
    </source>
</evidence>
<evidence type="ECO:0000256" key="2">
    <source>
        <dbReference type="ARBA" id="ARBA00022475"/>
    </source>
</evidence>
<dbReference type="Proteomes" id="UP000887320">
    <property type="component" value="Unassembled WGS sequence"/>
</dbReference>
<evidence type="ECO:0000313" key="7">
    <source>
        <dbReference type="EMBL" id="MCF0265866.1"/>
    </source>
</evidence>
<name>A0A8X8GSP7_ACIGI</name>
<reference evidence="7" key="1">
    <citation type="submission" date="2021-07" db="EMBL/GenBank/DDBJ databases">
        <authorList>
            <person name="Fernandez M."/>
            <person name="Pereira P."/>
            <person name="Torres Tejerizo G.A."/>
            <person name="Gonzalez P."/>
            <person name="Agostini E."/>
        </authorList>
    </citation>
    <scope>NUCLEOTIDE SEQUENCE</scope>
    <source>
        <strain evidence="7">SFC 500-1A</strain>
    </source>
</reference>
<evidence type="ECO:0000256" key="3">
    <source>
        <dbReference type="ARBA" id="ARBA00022692"/>
    </source>
</evidence>
<keyword evidence="2" id="KW-1003">Cell membrane</keyword>
<dbReference type="Pfam" id="PF01810">
    <property type="entry name" value="LysE"/>
    <property type="match status" value="1"/>
</dbReference>
<evidence type="ECO:0000256" key="4">
    <source>
        <dbReference type="ARBA" id="ARBA00022989"/>
    </source>
</evidence>
<keyword evidence="3 6" id="KW-0812">Transmembrane</keyword>
<accession>A0A8X8GSP7</accession>
<feature type="transmembrane region" description="Helical" evidence="6">
    <location>
        <begin position="99"/>
        <end position="120"/>
    </location>
</feature>
<organism evidence="7 8">
    <name type="scientific">Acinetobacter guillouiae</name>
    <name type="common">Acinetobacter genomosp. 11</name>
    <dbReference type="NCBI Taxonomy" id="106649"/>
    <lineage>
        <taxon>Bacteria</taxon>
        <taxon>Pseudomonadati</taxon>
        <taxon>Pseudomonadota</taxon>
        <taxon>Gammaproteobacteria</taxon>
        <taxon>Moraxellales</taxon>
        <taxon>Moraxellaceae</taxon>
        <taxon>Acinetobacter</taxon>
    </lineage>
</organism>
<evidence type="ECO:0000256" key="1">
    <source>
        <dbReference type="ARBA" id="ARBA00004651"/>
    </source>
</evidence>
<dbReference type="AlphaFoldDB" id="A0A8X8GSP7"/>
<dbReference type="RefSeq" id="WP_234623873.1">
    <property type="nucleotide sequence ID" value="NZ_JAHWXT010000005.1"/>
</dbReference>
<gene>
    <name evidence="7" type="ORF">KW868_15580</name>
</gene>
<feature type="transmembrane region" description="Helical" evidence="6">
    <location>
        <begin position="66"/>
        <end position="87"/>
    </location>
</feature>
<dbReference type="PANTHER" id="PTHR30086:SF20">
    <property type="entry name" value="ARGININE EXPORTER PROTEIN ARGO-RELATED"/>
    <property type="match status" value="1"/>
</dbReference>
<dbReference type="GO" id="GO:0005886">
    <property type="term" value="C:plasma membrane"/>
    <property type="evidence" value="ECO:0007669"/>
    <property type="project" value="UniProtKB-SubCell"/>
</dbReference>
<protein>
    <submittedName>
        <fullName evidence="7">LysE family transporter</fullName>
    </submittedName>
</protein>
<dbReference type="GO" id="GO:0015171">
    <property type="term" value="F:amino acid transmembrane transporter activity"/>
    <property type="evidence" value="ECO:0007669"/>
    <property type="project" value="TreeGrafter"/>
</dbReference>
<proteinExistence type="predicted"/>
<evidence type="ECO:0000313" key="8">
    <source>
        <dbReference type="Proteomes" id="UP000887320"/>
    </source>
</evidence>
<sequence length="198" mass="21796">MEIFLYTLSVMYSPGPVNFIGLNSGLLGQLKKSIGFFIGVGCAMLFLFLTLGYVGEAVIPHNWLHYISLVGAVYTFYMAVKMLIAYLESTEKAEHQLTFLNGFLIQLFNPKGILVILPVTTIMYPAAKITGVMIFIVSLIISMGAAGAPFVYALAGKFLGDKISDPKWFNYLNKIMAIMLIVTGLGMLRDFIVGMNLL</sequence>
<dbReference type="EMBL" id="JAHWXT010000005">
    <property type="protein sequence ID" value="MCF0265866.1"/>
    <property type="molecule type" value="Genomic_DNA"/>
</dbReference>
<feature type="transmembrane region" description="Helical" evidence="6">
    <location>
        <begin position="132"/>
        <end position="155"/>
    </location>
</feature>
<keyword evidence="5 6" id="KW-0472">Membrane</keyword>
<dbReference type="PANTHER" id="PTHR30086">
    <property type="entry name" value="ARGININE EXPORTER PROTEIN ARGO"/>
    <property type="match status" value="1"/>
</dbReference>
<feature type="transmembrane region" description="Helical" evidence="6">
    <location>
        <begin position="175"/>
        <end position="192"/>
    </location>
</feature>
<keyword evidence="4 6" id="KW-1133">Transmembrane helix</keyword>
<feature type="transmembrane region" description="Helical" evidence="6">
    <location>
        <begin position="34"/>
        <end position="54"/>
    </location>
</feature>
<evidence type="ECO:0000256" key="5">
    <source>
        <dbReference type="ARBA" id="ARBA00023136"/>
    </source>
</evidence>
<dbReference type="GO" id="GO:0033228">
    <property type="term" value="P:cysteine export across plasma membrane"/>
    <property type="evidence" value="ECO:0007669"/>
    <property type="project" value="TreeGrafter"/>
</dbReference>
<comment type="subcellular location">
    <subcellularLocation>
        <location evidence="1">Cell membrane</location>
        <topology evidence="1">Multi-pass membrane protein</topology>
    </subcellularLocation>
</comment>
<comment type="caution">
    <text evidence="7">The sequence shown here is derived from an EMBL/GenBank/DDBJ whole genome shotgun (WGS) entry which is preliminary data.</text>
</comment>